<dbReference type="Gene3D" id="3.40.50.150">
    <property type="entry name" value="Vaccinia Virus protein VP39"/>
    <property type="match status" value="1"/>
</dbReference>
<evidence type="ECO:0000313" key="2">
    <source>
        <dbReference type="EMBL" id="MFC0391207.1"/>
    </source>
</evidence>
<organism evidence="2 3">
    <name type="scientific">Paenibacillus mendelii</name>
    <dbReference type="NCBI Taxonomy" id="206163"/>
    <lineage>
        <taxon>Bacteria</taxon>
        <taxon>Bacillati</taxon>
        <taxon>Bacillota</taxon>
        <taxon>Bacilli</taxon>
        <taxon>Bacillales</taxon>
        <taxon>Paenibacillaceae</taxon>
        <taxon>Paenibacillus</taxon>
    </lineage>
</organism>
<feature type="domain" description="Methyltransferase type 11" evidence="1">
    <location>
        <begin position="51"/>
        <end position="148"/>
    </location>
</feature>
<gene>
    <name evidence="2" type="ORF">ACFFJ8_07430</name>
</gene>
<comment type="caution">
    <text evidence="2">The sequence shown here is derived from an EMBL/GenBank/DDBJ whole genome shotgun (WGS) entry which is preliminary data.</text>
</comment>
<dbReference type="PANTHER" id="PTHR43861:SF1">
    <property type="entry name" value="TRANS-ACONITATE 2-METHYLTRANSFERASE"/>
    <property type="match status" value="1"/>
</dbReference>
<dbReference type="EC" id="2.1.1.-" evidence="2"/>
<name>A0ABV6J6N8_9BACL</name>
<keyword evidence="3" id="KW-1185">Reference proteome</keyword>
<evidence type="ECO:0000259" key="1">
    <source>
        <dbReference type="Pfam" id="PF08241"/>
    </source>
</evidence>
<dbReference type="CDD" id="cd02440">
    <property type="entry name" value="AdoMet_MTases"/>
    <property type="match status" value="1"/>
</dbReference>
<dbReference type="InterPro" id="IPR013216">
    <property type="entry name" value="Methyltransf_11"/>
</dbReference>
<keyword evidence="2" id="KW-0489">Methyltransferase</keyword>
<dbReference type="GO" id="GO:0032259">
    <property type="term" value="P:methylation"/>
    <property type="evidence" value="ECO:0007669"/>
    <property type="project" value="UniProtKB-KW"/>
</dbReference>
<dbReference type="Proteomes" id="UP001589818">
    <property type="component" value="Unassembled WGS sequence"/>
</dbReference>
<sequence length="248" mass="28236">MNTDTLTLNKTSWDAAAERFFGRTSLPEFGPHAPREDELHLFGDVTSCKVLELGCGSGHSLLYMDQQGAGELWGVDLSPKQLEAAAKVLASSSSSVTLIESPMEQDPGLPHNYYDIVYSIFALGWTTNLQQTFTNVHTYLKQGGLFIFSWEHPLYNRARLSDDQLVIHKSYHEEGPYDHEAWQLPAIMQQVKLSTYLNALIHQGFKIDYVIEDVRLPEDPLEWQANRWYSYDKAKLLPTTLIIKCQKI</sequence>
<keyword evidence="2" id="KW-0808">Transferase</keyword>
<dbReference type="InterPro" id="IPR029063">
    <property type="entry name" value="SAM-dependent_MTases_sf"/>
</dbReference>
<dbReference type="EMBL" id="JBHLVF010000010">
    <property type="protein sequence ID" value="MFC0391207.1"/>
    <property type="molecule type" value="Genomic_DNA"/>
</dbReference>
<reference evidence="2 3" key="1">
    <citation type="submission" date="2024-09" db="EMBL/GenBank/DDBJ databases">
        <authorList>
            <person name="Sun Q."/>
            <person name="Mori K."/>
        </authorList>
    </citation>
    <scope>NUCLEOTIDE SEQUENCE [LARGE SCALE GENOMIC DNA]</scope>
    <source>
        <strain evidence="2 3">CCM 4839</strain>
    </source>
</reference>
<dbReference type="Pfam" id="PF08241">
    <property type="entry name" value="Methyltransf_11"/>
    <property type="match status" value="1"/>
</dbReference>
<proteinExistence type="predicted"/>
<dbReference type="PANTHER" id="PTHR43861">
    <property type="entry name" value="TRANS-ACONITATE 2-METHYLTRANSFERASE-RELATED"/>
    <property type="match status" value="1"/>
</dbReference>
<dbReference type="RefSeq" id="WP_204818142.1">
    <property type="nucleotide sequence ID" value="NZ_JANHOF010000004.1"/>
</dbReference>
<accession>A0ABV6J6N8</accession>
<protein>
    <submittedName>
        <fullName evidence="2">Class I SAM-dependent methyltransferase</fullName>
        <ecNumber evidence="2">2.1.1.-</ecNumber>
    </submittedName>
</protein>
<evidence type="ECO:0000313" key="3">
    <source>
        <dbReference type="Proteomes" id="UP001589818"/>
    </source>
</evidence>
<dbReference type="GO" id="GO:0008168">
    <property type="term" value="F:methyltransferase activity"/>
    <property type="evidence" value="ECO:0007669"/>
    <property type="project" value="UniProtKB-KW"/>
</dbReference>
<dbReference type="SUPFAM" id="SSF53335">
    <property type="entry name" value="S-adenosyl-L-methionine-dependent methyltransferases"/>
    <property type="match status" value="1"/>
</dbReference>